<protein>
    <recommendedName>
        <fullName evidence="1">Methyltransferase type 11 domain-containing protein</fullName>
    </recommendedName>
</protein>
<evidence type="ECO:0000259" key="1">
    <source>
        <dbReference type="Pfam" id="PF08241"/>
    </source>
</evidence>
<comment type="caution">
    <text evidence="2">The sequence shown here is derived from an EMBL/GenBank/DDBJ whole genome shotgun (WGS) entry which is preliminary data.</text>
</comment>
<organism evidence="2 3">
    <name type="scientific">Paenibacillus glycanilyticus</name>
    <dbReference type="NCBI Taxonomy" id="126569"/>
    <lineage>
        <taxon>Bacteria</taxon>
        <taxon>Bacillati</taxon>
        <taxon>Bacillota</taxon>
        <taxon>Bacilli</taxon>
        <taxon>Bacillales</taxon>
        <taxon>Paenibacillaceae</taxon>
        <taxon>Paenibacillus</taxon>
    </lineage>
</organism>
<dbReference type="Pfam" id="PF08241">
    <property type="entry name" value="Methyltransf_11"/>
    <property type="match status" value="1"/>
</dbReference>
<keyword evidence="3" id="KW-1185">Reference proteome</keyword>
<evidence type="ECO:0000313" key="2">
    <source>
        <dbReference type="EMBL" id="GLX67997.1"/>
    </source>
</evidence>
<feature type="domain" description="Methyltransferase type 11" evidence="1">
    <location>
        <begin position="6"/>
        <end position="45"/>
    </location>
</feature>
<gene>
    <name evidence="2" type="ORF">MU1_23420</name>
</gene>
<dbReference type="InterPro" id="IPR029063">
    <property type="entry name" value="SAM-dependent_MTases_sf"/>
</dbReference>
<dbReference type="Proteomes" id="UP001157114">
    <property type="component" value="Unassembled WGS sequence"/>
</dbReference>
<dbReference type="Gene3D" id="3.40.50.150">
    <property type="entry name" value="Vaccinia Virus protein VP39"/>
    <property type="match status" value="1"/>
</dbReference>
<dbReference type="InterPro" id="IPR013216">
    <property type="entry name" value="Methyltransf_11"/>
</dbReference>
<name>A0ABQ6GEC5_9BACL</name>
<sequence>MELANIHSNEYDLVFTSNGVHVWINNLTAMYGQIQRVLKPGGTCLMYDIHPFMRPFGVQAGEAATVVKPYDLTGPFGEVPTYKWRMQDIMNAMITSNLRVQRIEEMYAQDGWFWVDDSTDEGAQLTDEEVQRNCDWHQNPMAALPQWLSVRAVKG</sequence>
<accession>A0ABQ6GEC5</accession>
<reference evidence="2 3" key="1">
    <citation type="submission" date="2023-03" db="EMBL/GenBank/DDBJ databases">
        <title>Draft genome sequence of the bacteria which degrade cell wall of Tricholomamatutake.</title>
        <authorList>
            <person name="Konishi Y."/>
            <person name="Fukuta Y."/>
            <person name="Shirasaka N."/>
        </authorList>
    </citation>
    <scope>NUCLEOTIDE SEQUENCE [LARGE SCALE GENOMIC DNA]</scope>
    <source>
        <strain evidence="3">mu1</strain>
    </source>
</reference>
<evidence type="ECO:0000313" key="3">
    <source>
        <dbReference type="Proteomes" id="UP001157114"/>
    </source>
</evidence>
<dbReference type="EMBL" id="BSSQ01000010">
    <property type="protein sequence ID" value="GLX67997.1"/>
    <property type="molecule type" value="Genomic_DNA"/>
</dbReference>
<dbReference type="SUPFAM" id="SSF53335">
    <property type="entry name" value="S-adenosyl-L-methionine-dependent methyltransferases"/>
    <property type="match status" value="1"/>
</dbReference>
<proteinExistence type="predicted"/>